<name>A0ABY7TX63_9SPHN</name>
<evidence type="ECO:0000313" key="3">
    <source>
        <dbReference type="EMBL" id="WCT76945.1"/>
    </source>
</evidence>
<proteinExistence type="predicted"/>
<dbReference type="InterPro" id="IPR003399">
    <property type="entry name" value="Mce/MlaD"/>
</dbReference>
<evidence type="ECO:0000256" key="1">
    <source>
        <dbReference type="SAM" id="MobiDB-lite"/>
    </source>
</evidence>
<reference evidence="3 4" key="1">
    <citation type="submission" date="2023-02" db="EMBL/GenBank/DDBJ databases">
        <title>Genome sequence of Novosphingobium humi KACC 19094.</title>
        <authorList>
            <person name="Kim S."/>
            <person name="Heo J."/>
            <person name="Kwon S.-W."/>
        </authorList>
    </citation>
    <scope>NUCLEOTIDE SEQUENCE [LARGE SCALE GENOMIC DNA]</scope>
    <source>
        <strain evidence="3 4">KACC 19094</strain>
    </source>
</reference>
<protein>
    <submittedName>
        <fullName evidence="3">Outer membrane lipid asymmetry maintenance protein MlaD</fullName>
    </submittedName>
</protein>
<dbReference type="NCBIfam" id="TIGR04430">
    <property type="entry name" value="OM_asym_MlaD"/>
    <property type="match status" value="1"/>
</dbReference>
<feature type="compositionally biased region" description="Low complexity" evidence="1">
    <location>
        <begin position="149"/>
        <end position="178"/>
    </location>
</feature>
<evidence type="ECO:0000313" key="4">
    <source>
        <dbReference type="Proteomes" id="UP001218231"/>
    </source>
</evidence>
<dbReference type="PANTHER" id="PTHR33371">
    <property type="entry name" value="INTERMEMBRANE PHOSPHOLIPID TRANSPORT SYSTEM BINDING PROTEIN MLAD-RELATED"/>
    <property type="match status" value="1"/>
</dbReference>
<dbReference type="Proteomes" id="UP001218231">
    <property type="component" value="Chromosome"/>
</dbReference>
<dbReference type="EMBL" id="CP117417">
    <property type="protein sequence ID" value="WCT76945.1"/>
    <property type="molecule type" value="Genomic_DNA"/>
</dbReference>
<keyword evidence="4" id="KW-1185">Reference proteome</keyword>
<sequence length="178" mass="17876">MRASWAETIMGFAVLAFAALMLTYALGVSGLKHSSGTYEVSARFGEAGGIQPGAKVTVSGVKVGAVSDVTIDPKTYLAVMHLTLTKDVKLPSDSTAKITSDGLLGGAHIALTPGGAEDDLKPGGEINNTQGAVDLFGLIGQFIRPQSGSSAASSADSAAKTPAPASAAPKASSDLPEM</sequence>
<dbReference type="RefSeq" id="WP_273617341.1">
    <property type="nucleotide sequence ID" value="NZ_CP103868.1"/>
</dbReference>
<evidence type="ECO:0000259" key="2">
    <source>
        <dbReference type="Pfam" id="PF02470"/>
    </source>
</evidence>
<dbReference type="Pfam" id="PF02470">
    <property type="entry name" value="MlaD"/>
    <property type="match status" value="1"/>
</dbReference>
<accession>A0ABY7TX63</accession>
<feature type="domain" description="Mce/MlaD" evidence="2">
    <location>
        <begin position="37"/>
        <end position="114"/>
    </location>
</feature>
<dbReference type="InterPro" id="IPR052336">
    <property type="entry name" value="MlaD_Phospholipid_Transporter"/>
</dbReference>
<dbReference type="InterPro" id="IPR030970">
    <property type="entry name" value="ABC_MlaD"/>
</dbReference>
<dbReference type="PANTHER" id="PTHR33371:SF4">
    <property type="entry name" value="INTERMEMBRANE PHOSPHOLIPID TRANSPORT SYSTEM BINDING PROTEIN MLAD"/>
    <property type="match status" value="1"/>
</dbReference>
<gene>
    <name evidence="3" type="primary">mlaD</name>
    <name evidence="3" type="ORF">PQ457_13580</name>
</gene>
<feature type="region of interest" description="Disordered" evidence="1">
    <location>
        <begin position="146"/>
        <end position="178"/>
    </location>
</feature>
<organism evidence="3 4">
    <name type="scientific">Novosphingobium humi</name>
    <dbReference type="NCBI Taxonomy" id="2282397"/>
    <lineage>
        <taxon>Bacteria</taxon>
        <taxon>Pseudomonadati</taxon>
        <taxon>Pseudomonadota</taxon>
        <taxon>Alphaproteobacteria</taxon>
        <taxon>Sphingomonadales</taxon>
        <taxon>Sphingomonadaceae</taxon>
        <taxon>Novosphingobium</taxon>
    </lineage>
</organism>